<protein>
    <recommendedName>
        <fullName evidence="2">Ice-binding protein C-terminal domain-containing protein</fullName>
    </recommendedName>
</protein>
<sequence precursor="true">MQTVAKLSKMWIVGLLLVSSNAASAAITYDDEVTPGIIFGSGNANGGFTIDRENGVELGLRGKLRHNASGLAENTFNSNGDGTYTFQAIVAPTQSSPTAEWSFEWSINTDFDGSSGFTLDDLTFELALDTDPTAGVSFYSFDLIHDESSPGVVYWDHSMGDNFSDAASDYIAADEASYLAALSSYNVAQNSWKPHWFIPGFDPELLGEYTLSLSAYNGSALVASTSIMVNTVPEPSTLALLGLSGMFGTAVYLRCRWA</sequence>
<dbReference type="Proteomes" id="UP000315750">
    <property type="component" value="Chromosome"/>
</dbReference>
<dbReference type="AlphaFoldDB" id="A0A518AH73"/>
<evidence type="ECO:0000313" key="3">
    <source>
        <dbReference type="EMBL" id="QDU54044.1"/>
    </source>
</evidence>
<evidence type="ECO:0000259" key="2">
    <source>
        <dbReference type="Pfam" id="PF07589"/>
    </source>
</evidence>
<dbReference type="EMBL" id="CP036278">
    <property type="protein sequence ID" value="QDU54044.1"/>
    <property type="molecule type" value="Genomic_DNA"/>
</dbReference>
<dbReference type="RefSeq" id="WP_145245074.1">
    <property type="nucleotide sequence ID" value="NZ_CP036278.1"/>
</dbReference>
<feature type="signal peptide" evidence="1">
    <location>
        <begin position="1"/>
        <end position="25"/>
    </location>
</feature>
<organism evidence="3 4">
    <name type="scientific">Aeoliella mucimassa</name>
    <dbReference type="NCBI Taxonomy" id="2527972"/>
    <lineage>
        <taxon>Bacteria</taxon>
        <taxon>Pseudomonadati</taxon>
        <taxon>Planctomycetota</taxon>
        <taxon>Planctomycetia</taxon>
        <taxon>Pirellulales</taxon>
        <taxon>Lacipirellulaceae</taxon>
        <taxon>Aeoliella</taxon>
    </lineage>
</organism>
<name>A0A518AH73_9BACT</name>
<dbReference type="KEGG" id="amuc:Pan181_02240"/>
<dbReference type="InterPro" id="IPR013424">
    <property type="entry name" value="Ice-binding_C"/>
</dbReference>
<dbReference type="NCBIfam" id="TIGR02595">
    <property type="entry name" value="PEP_CTERM"/>
    <property type="match status" value="1"/>
</dbReference>
<keyword evidence="1" id="KW-0732">Signal</keyword>
<evidence type="ECO:0000256" key="1">
    <source>
        <dbReference type="SAM" id="SignalP"/>
    </source>
</evidence>
<proteinExistence type="predicted"/>
<evidence type="ECO:0000313" key="4">
    <source>
        <dbReference type="Proteomes" id="UP000315750"/>
    </source>
</evidence>
<keyword evidence="4" id="KW-1185">Reference proteome</keyword>
<dbReference type="OrthoDB" id="280680at2"/>
<gene>
    <name evidence="3" type="ORF">Pan181_02240</name>
</gene>
<feature type="chain" id="PRO_5021847245" description="Ice-binding protein C-terminal domain-containing protein" evidence="1">
    <location>
        <begin position="26"/>
        <end position="258"/>
    </location>
</feature>
<feature type="domain" description="Ice-binding protein C-terminal" evidence="2">
    <location>
        <begin position="231"/>
        <end position="254"/>
    </location>
</feature>
<reference evidence="3 4" key="1">
    <citation type="submission" date="2019-02" db="EMBL/GenBank/DDBJ databases">
        <title>Deep-cultivation of Planctomycetes and their phenomic and genomic characterization uncovers novel biology.</title>
        <authorList>
            <person name="Wiegand S."/>
            <person name="Jogler M."/>
            <person name="Boedeker C."/>
            <person name="Pinto D."/>
            <person name="Vollmers J."/>
            <person name="Rivas-Marin E."/>
            <person name="Kohn T."/>
            <person name="Peeters S.H."/>
            <person name="Heuer A."/>
            <person name="Rast P."/>
            <person name="Oberbeckmann S."/>
            <person name="Bunk B."/>
            <person name="Jeske O."/>
            <person name="Meyerdierks A."/>
            <person name="Storesund J.E."/>
            <person name="Kallscheuer N."/>
            <person name="Luecker S."/>
            <person name="Lage O.M."/>
            <person name="Pohl T."/>
            <person name="Merkel B.J."/>
            <person name="Hornburger P."/>
            <person name="Mueller R.-W."/>
            <person name="Bruemmer F."/>
            <person name="Labrenz M."/>
            <person name="Spormann A.M."/>
            <person name="Op den Camp H."/>
            <person name="Overmann J."/>
            <person name="Amann R."/>
            <person name="Jetten M.S.M."/>
            <person name="Mascher T."/>
            <person name="Medema M.H."/>
            <person name="Devos D.P."/>
            <person name="Kaster A.-K."/>
            <person name="Ovreas L."/>
            <person name="Rohde M."/>
            <person name="Galperin M.Y."/>
            <person name="Jogler C."/>
        </authorList>
    </citation>
    <scope>NUCLEOTIDE SEQUENCE [LARGE SCALE GENOMIC DNA]</scope>
    <source>
        <strain evidence="3 4">Pan181</strain>
    </source>
</reference>
<accession>A0A518AH73</accession>
<dbReference type="Pfam" id="PF07589">
    <property type="entry name" value="PEP-CTERM"/>
    <property type="match status" value="1"/>
</dbReference>